<proteinExistence type="predicted"/>
<reference evidence="2 3" key="1">
    <citation type="submission" date="2015-08" db="EMBL/GenBank/DDBJ databases">
        <title>Next Generation Sequencing and Analysis of the Genome of Puccinia sorghi L Schw, the Causal Agent of Maize Common Rust.</title>
        <authorList>
            <person name="Rochi L."/>
            <person name="Burguener G."/>
            <person name="Darino M."/>
            <person name="Turjanski A."/>
            <person name="Kreff E."/>
            <person name="Dieguez M.J."/>
            <person name="Sacco F."/>
        </authorList>
    </citation>
    <scope>NUCLEOTIDE SEQUENCE [LARGE SCALE GENOMIC DNA]</scope>
    <source>
        <strain evidence="2 3">RO10H11247</strain>
    </source>
</reference>
<evidence type="ECO:0000256" key="1">
    <source>
        <dbReference type="SAM" id="Phobius"/>
    </source>
</evidence>
<keyword evidence="1" id="KW-0812">Transmembrane</keyword>
<gene>
    <name evidence="2" type="ORF">VP01_287g1</name>
</gene>
<dbReference type="EMBL" id="LAVV01007812">
    <property type="protein sequence ID" value="KNZ54698.1"/>
    <property type="molecule type" value="Genomic_DNA"/>
</dbReference>
<keyword evidence="1" id="KW-0472">Membrane</keyword>
<organism evidence="2 3">
    <name type="scientific">Puccinia sorghi</name>
    <dbReference type="NCBI Taxonomy" id="27349"/>
    <lineage>
        <taxon>Eukaryota</taxon>
        <taxon>Fungi</taxon>
        <taxon>Dikarya</taxon>
        <taxon>Basidiomycota</taxon>
        <taxon>Pucciniomycotina</taxon>
        <taxon>Pucciniomycetes</taxon>
        <taxon>Pucciniales</taxon>
        <taxon>Pucciniaceae</taxon>
        <taxon>Puccinia</taxon>
    </lineage>
</organism>
<protein>
    <submittedName>
        <fullName evidence="2">Uncharacterized protein</fullName>
    </submittedName>
</protein>
<dbReference type="Proteomes" id="UP000037035">
    <property type="component" value="Unassembled WGS sequence"/>
</dbReference>
<evidence type="ECO:0000313" key="2">
    <source>
        <dbReference type="EMBL" id="KNZ54698.1"/>
    </source>
</evidence>
<evidence type="ECO:0000313" key="3">
    <source>
        <dbReference type="Proteomes" id="UP000037035"/>
    </source>
</evidence>
<feature type="transmembrane region" description="Helical" evidence="1">
    <location>
        <begin position="117"/>
        <end position="138"/>
    </location>
</feature>
<feature type="transmembrane region" description="Helical" evidence="1">
    <location>
        <begin position="885"/>
        <end position="906"/>
    </location>
</feature>
<name>A0A0L6V1P2_9BASI</name>
<keyword evidence="3" id="KW-1185">Reference proteome</keyword>
<accession>A0A0L6V1P2</accession>
<dbReference type="VEuPathDB" id="FungiDB:VP01_287g1"/>
<dbReference type="AlphaFoldDB" id="A0A0L6V1P2"/>
<keyword evidence="1" id="KW-1133">Transmembrane helix</keyword>
<comment type="caution">
    <text evidence="2">The sequence shown here is derived from an EMBL/GenBank/DDBJ whole genome shotgun (WGS) entry which is preliminary data.</text>
</comment>
<sequence>MAQFDVRMVRPSLALRWILSDLPLHTLVHKVNSLLLLLEYSLKVVAARLPPLTSSQSVQVLANYSSIIIHIRTAQLSLLSSSLSSVIEAIRGPEFNYYIIILGSRDFIHIADIADSLAGVFFSFIAHNLSFIIIRFLWCYNHVTKLKKHISNSEVWTPVSKPLQLTNIGLPKIWNVNFNESIFVFCSKTLTCSILQPSFTVQQIFVESLFEKCWSNNISFLGLDACQLQAVDQFFFTATVHFIKIQDKNEKKNIGRLAIGDGDENWVQSAIIKREHERNEDKKRTNGEKRKRKNIHHGCFHGTCMQFFLTGVDVMSNSTINLISSFHLKNKSYISFSHPIFLVIIFKFQNNLCSPFYELDILFLCYDHIENVDKSLASEPPSISKYKSIRTKLNKTNTTLPNNKNLICSLDLNQPDCEIHDITQLVVGGSLKHPPTSANTRAWKAKKISSASKSLIFPPWKMSRSQCHSSPTLSSNLPRLLKPLCPQLSAFHHNIQLYVMNHNIIKLNSPLGYSSNHCDCIIEKGILYLGGGFDCFQHEIKQSCNLVMKYLYSPQIRLKLCTNYNQHTTGFSSVFDQFHRKHLHASAMETALVIKITREKNHTLLMIFNMTSYFLRELDDRSNDLDYCSELHSHSRGLGLWQRNAQATEISTHRNIQHTLTQDPDSTLRLLCFSTDTRKGHFPWHIPQPSLGSQMRHHPLSHPSGRKFTLSHPHTENNHPSHTFPGHMKMRIPHPLAHHEFKPLRQNTYIITFTKAKIYYLTRLVSTFFSAEITVTSPTLNITQEGSLSETLLPLFPLQAPSISPPSSSSPLTNSTVVQDLELYLLCFDRVILLGCHLTTSSDQTNPTSKLLFLSFQSFKIQTGLLHTELYHHVNRFDYRTTPLFLMYVLVFLSLVSQAYFISFNIEKSCDIIPEMDFLRNFTWVYPQGLTPNPYSLWYFFRTQSTIKISKIIIAVDCSANKVEYISNLIYKMREEISARFQLQYNPNCIQLYCSASSIVSVRTHSNSFYSNKLTHVVIGYNNVTWCHGDI</sequence>